<organism evidence="5">
    <name type="scientific">marine sediment metagenome</name>
    <dbReference type="NCBI Taxonomy" id="412755"/>
    <lineage>
        <taxon>unclassified sequences</taxon>
        <taxon>metagenomes</taxon>
        <taxon>ecological metagenomes</taxon>
    </lineage>
</organism>
<dbReference type="InterPro" id="IPR029063">
    <property type="entry name" value="SAM-dependent_MTases_sf"/>
</dbReference>
<dbReference type="PRINTS" id="PR00508">
    <property type="entry name" value="S21N4MTFRASE"/>
</dbReference>
<reference evidence="5" key="1">
    <citation type="journal article" date="2014" name="Front. Microbiol.">
        <title>High frequency of phylogenetically diverse reductive dehalogenase-homologous genes in deep subseafloor sedimentary metagenomes.</title>
        <authorList>
            <person name="Kawai M."/>
            <person name="Futagami T."/>
            <person name="Toyoda A."/>
            <person name="Takaki Y."/>
            <person name="Nishi S."/>
            <person name="Hori S."/>
            <person name="Arai W."/>
            <person name="Tsubouchi T."/>
            <person name="Morono Y."/>
            <person name="Uchiyama I."/>
            <person name="Ito T."/>
            <person name="Fujiyama A."/>
            <person name="Inagaki F."/>
            <person name="Takami H."/>
        </authorList>
    </citation>
    <scope>NUCLEOTIDE SEQUENCE</scope>
    <source>
        <strain evidence="5">Expedition CK06-06</strain>
    </source>
</reference>
<keyword evidence="2" id="KW-0489">Methyltransferase</keyword>
<dbReference type="AlphaFoldDB" id="X1J2J3"/>
<keyword evidence="3" id="KW-0808">Transferase</keyword>
<accession>X1J2J3</accession>
<proteinExistence type="inferred from homology"/>
<evidence type="ECO:0000256" key="2">
    <source>
        <dbReference type="ARBA" id="ARBA00022603"/>
    </source>
</evidence>
<gene>
    <name evidence="5" type="ORF">S03H2_43701</name>
</gene>
<dbReference type="GO" id="GO:0008170">
    <property type="term" value="F:N-methyltransferase activity"/>
    <property type="evidence" value="ECO:0007669"/>
    <property type="project" value="InterPro"/>
</dbReference>
<dbReference type="InterPro" id="IPR002941">
    <property type="entry name" value="DNA_methylase_N4/N6"/>
</dbReference>
<evidence type="ECO:0000313" key="5">
    <source>
        <dbReference type="EMBL" id="GAH72559.1"/>
    </source>
</evidence>
<name>X1J2J3_9ZZZZ</name>
<dbReference type="Pfam" id="PF01555">
    <property type="entry name" value="N6_N4_Mtase"/>
    <property type="match status" value="2"/>
</dbReference>
<protein>
    <recommendedName>
        <fullName evidence="4">DNA methylase N-4/N-6 domain-containing protein</fullName>
    </recommendedName>
</protein>
<evidence type="ECO:0000256" key="3">
    <source>
        <dbReference type="ARBA" id="ARBA00022679"/>
    </source>
</evidence>
<sequence length="233" mass="26646">EEGGDGIAPGSVDLILTDPPYLASSRNLSRTFQKTNLRRDYGKWDKIPPRQYARNVGTWAGLMAQHLKEGGALYCFMDLRQLSLWCDALERAGLTYQNYIIWHRVNPAPQMRQTKWCHAFDSILYFTKGSPKTFRWFGLNNMHNVIKGPICLGAERTYHPTQKPRWLLRRLLMVSSRSGDTILDSFAGSGATAFAGHNFDHRTYILVEPDPQYAGLIRGRAKEEFDWAVVVHE</sequence>
<evidence type="ECO:0000259" key="4">
    <source>
        <dbReference type="Pfam" id="PF01555"/>
    </source>
</evidence>
<feature type="domain" description="DNA methylase N-4/N-6" evidence="4">
    <location>
        <begin position="157"/>
        <end position="214"/>
    </location>
</feature>
<dbReference type="InterPro" id="IPR002052">
    <property type="entry name" value="DNA_methylase_N6_adenine_CS"/>
</dbReference>
<feature type="non-terminal residue" evidence="5">
    <location>
        <position position="1"/>
    </location>
</feature>
<dbReference type="GO" id="GO:0032259">
    <property type="term" value="P:methylation"/>
    <property type="evidence" value="ECO:0007669"/>
    <property type="project" value="UniProtKB-KW"/>
</dbReference>
<dbReference type="Gene3D" id="3.40.50.150">
    <property type="entry name" value="Vaccinia Virus protein VP39"/>
    <property type="match status" value="1"/>
</dbReference>
<dbReference type="PROSITE" id="PS00092">
    <property type="entry name" value="N6_MTASE"/>
    <property type="match status" value="1"/>
</dbReference>
<comment type="caution">
    <text evidence="5">The sequence shown here is derived from an EMBL/GenBank/DDBJ whole genome shotgun (WGS) entry which is preliminary data.</text>
</comment>
<comment type="similarity">
    <text evidence="1">Belongs to the N(4)/N(6)-methyltransferase family.</text>
</comment>
<dbReference type="EMBL" id="BARU01027290">
    <property type="protein sequence ID" value="GAH72559.1"/>
    <property type="molecule type" value="Genomic_DNA"/>
</dbReference>
<dbReference type="SUPFAM" id="SSF53335">
    <property type="entry name" value="S-adenosyl-L-methionine-dependent methyltransferases"/>
    <property type="match status" value="1"/>
</dbReference>
<evidence type="ECO:0000256" key="1">
    <source>
        <dbReference type="ARBA" id="ARBA00006594"/>
    </source>
</evidence>
<dbReference type="InterPro" id="IPR001091">
    <property type="entry name" value="RM_Methyltransferase"/>
</dbReference>
<dbReference type="GO" id="GO:0003677">
    <property type="term" value="F:DNA binding"/>
    <property type="evidence" value="ECO:0007669"/>
    <property type="project" value="InterPro"/>
</dbReference>
<feature type="domain" description="DNA methylase N-4/N-6" evidence="4">
    <location>
        <begin position="12"/>
        <end position="134"/>
    </location>
</feature>